<evidence type="ECO:0000313" key="8">
    <source>
        <dbReference type="Proteomes" id="UP001347796"/>
    </source>
</evidence>
<dbReference type="SMART" id="SM00028">
    <property type="entry name" value="TPR"/>
    <property type="match status" value="3"/>
</dbReference>
<dbReference type="InterPro" id="IPR001179">
    <property type="entry name" value="PPIase_FKBP_dom"/>
</dbReference>
<dbReference type="InterPro" id="IPR042282">
    <property type="entry name" value="FKBP6/shu"/>
</dbReference>
<accession>A0AAN8K8W7</accession>
<dbReference type="InterPro" id="IPR011990">
    <property type="entry name" value="TPR-like_helical_dom_sf"/>
</dbReference>
<evidence type="ECO:0000256" key="5">
    <source>
        <dbReference type="PROSITE-ProRule" id="PRU00339"/>
    </source>
</evidence>
<dbReference type="InterPro" id="IPR046357">
    <property type="entry name" value="PPIase_dom_sf"/>
</dbReference>
<dbReference type="Pfam" id="PF13181">
    <property type="entry name" value="TPR_8"/>
    <property type="match status" value="2"/>
</dbReference>
<dbReference type="SUPFAM" id="SSF54534">
    <property type="entry name" value="FKBP-like"/>
    <property type="match status" value="1"/>
</dbReference>
<dbReference type="PANTHER" id="PTHR46674:SF1">
    <property type="entry name" value="INACTIVE PEPTIDYL-PROLYL CIS-TRANS ISOMERASE FKBP6"/>
    <property type="match status" value="1"/>
</dbReference>
<dbReference type="EMBL" id="JAZGQO010000002">
    <property type="protein sequence ID" value="KAK6192466.1"/>
    <property type="molecule type" value="Genomic_DNA"/>
</dbReference>
<dbReference type="EC" id="5.2.1.8" evidence="4"/>
<evidence type="ECO:0000256" key="3">
    <source>
        <dbReference type="ARBA" id="ARBA00022803"/>
    </source>
</evidence>
<keyword evidence="3 5" id="KW-0802">TPR repeat</keyword>
<dbReference type="Gene3D" id="3.10.50.40">
    <property type="match status" value="1"/>
</dbReference>
<keyword evidence="2" id="KW-0677">Repeat</keyword>
<evidence type="ECO:0000256" key="1">
    <source>
        <dbReference type="ARBA" id="ARBA00009648"/>
    </source>
</evidence>
<protein>
    <recommendedName>
        <fullName evidence="4">peptidylprolyl isomerase</fullName>
        <ecNumber evidence="4">5.2.1.8</ecNumber>
    </recommendedName>
</protein>
<dbReference type="AlphaFoldDB" id="A0AAN8K8W7"/>
<dbReference type="GO" id="GO:0007283">
    <property type="term" value="P:spermatogenesis"/>
    <property type="evidence" value="ECO:0007669"/>
    <property type="project" value="TreeGrafter"/>
</dbReference>
<comment type="similarity">
    <text evidence="1">Belongs to the FKBP6 family.</text>
</comment>
<evidence type="ECO:0000256" key="4">
    <source>
        <dbReference type="PROSITE-ProRule" id="PRU00277"/>
    </source>
</evidence>
<keyword evidence="4" id="KW-0697">Rotamase</keyword>
<evidence type="ECO:0000256" key="2">
    <source>
        <dbReference type="ARBA" id="ARBA00022737"/>
    </source>
</evidence>
<sequence>MNTLYPDDEPTVTLTNGIDLNDLRNPNTNGVEFEVQDESKDKEEDTDVYQVFNQDDVFKNMYQDDYSLDEEEMDTFERIKLKMSDISSGDGGVMKRILNPGSGNVVTPESLVRVHYNLYLEGSDEPFDSTRLRGEVFKFRLGQGMVITGLEIAVSSMKKGEKSQYIFTPDYGYGKMGCGNRIPGNSAILAEVELMSFVEQEGVDDFYNMTEIERKNITLEQILKVCRAHKDDGKACFQAKQYQKSFTRYKKAVDVLEMYHLKNEKEEESQQKMLLKLYLNLSLCCLNLCHSGRAISYCKKVLELDKNNCKALFRFGKALRQVSEFDRARNYYRRAQKLEPHNKEINHALVELDK</sequence>
<evidence type="ECO:0000313" key="7">
    <source>
        <dbReference type="EMBL" id="KAK6192466.1"/>
    </source>
</evidence>
<feature type="repeat" description="TPR" evidence="5">
    <location>
        <begin position="309"/>
        <end position="342"/>
    </location>
</feature>
<dbReference type="GO" id="GO:0051879">
    <property type="term" value="F:Hsp90 protein binding"/>
    <property type="evidence" value="ECO:0007669"/>
    <property type="project" value="TreeGrafter"/>
</dbReference>
<keyword evidence="8" id="KW-1185">Reference proteome</keyword>
<keyword evidence="4" id="KW-0413">Isomerase</keyword>
<dbReference type="PANTHER" id="PTHR46674">
    <property type="entry name" value="INACTIVE PEPTIDYL-PROLYL CIS-TRANS ISOMERASE FKBP6"/>
    <property type="match status" value="1"/>
</dbReference>
<dbReference type="SUPFAM" id="SSF48452">
    <property type="entry name" value="TPR-like"/>
    <property type="match status" value="1"/>
</dbReference>
<reference evidence="7 8" key="1">
    <citation type="submission" date="2024-01" db="EMBL/GenBank/DDBJ databases">
        <title>The genome of the rayed Mediterranean limpet Patella caerulea (Linnaeus, 1758).</title>
        <authorList>
            <person name="Anh-Thu Weber A."/>
            <person name="Halstead-Nussloch G."/>
        </authorList>
    </citation>
    <scope>NUCLEOTIDE SEQUENCE [LARGE SCALE GENOMIC DNA]</scope>
    <source>
        <strain evidence="7">AATW-2023a</strain>
        <tissue evidence="7">Whole specimen</tissue>
    </source>
</reference>
<dbReference type="GO" id="GO:0003755">
    <property type="term" value="F:peptidyl-prolyl cis-trans isomerase activity"/>
    <property type="evidence" value="ECO:0007669"/>
    <property type="project" value="UniProtKB-KW"/>
</dbReference>
<gene>
    <name evidence="7" type="ORF">SNE40_003928</name>
</gene>
<dbReference type="Gene3D" id="1.25.40.10">
    <property type="entry name" value="Tetratricopeptide repeat domain"/>
    <property type="match status" value="1"/>
</dbReference>
<evidence type="ECO:0000259" key="6">
    <source>
        <dbReference type="PROSITE" id="PS50059"/>
    </source>
</evidence>
<comment type="catalytic activity">
    <reaction evidence="4">
        <text>[protein]-peptidylproline (omega=180) = [protein]-peptidylproline (omega=0)</text>
        <dbReference type="Rhea" id="RHEA:16237"/>
        <dbReference type="Rhea" id="RHEA-COMP:10747"/>
        <dbReference type="Rhea" id="RHEA-COMP:10748"/>
        <dbReference type="ChEBI" id="CHEBI:83833"/>
        <dbReference type="ChEBI" id="CHEBI:83834"/>
        <dbReference type="EC" id="5.2.1.8"/>
    </reaction>
</comment>
<feature type="domain" description="PPIase FKBP-type" evidence="6">
    <location>
        <begin position="109"/>
        <end position="198"/>
    </location>
</feature>
<dbReference type="GO" id="GO:0005737">
    <property type="term" value="C:cytoplasm"/>
    <property type="evidence" value="ECO:0007669"/>
    <property type="project" value="TreeGrafter"/>
</dbReference>
<dbReference type="PROSITE" id="PS50059">
    <property type="entry name" value="FKBP_PPIASE"/>
    <property type="match status" value="1"/>
</dbReference>
<name>A0AAN8K8W7_PATCE</name>
<dbReference type="Pfam" id="PF00254">
    <property type="entry name" value="FKBP_C"/>
    <property type="match status" value="1"/>
</dbReference>
<organism evidence="7 8">
    <name type="scientific">Patella caerulea</name>
    <name type="common">Rayed Mediterranean limpet</name>
    <dbReference type="NCBI Taxonomy" id="87958"/>
    <lineage>
        <taxon>Eukaryota</taxon>
        <taxon>Metazoa</taxon>
        <taxon>Spiralia</taxon>
        <taxon>Lophotrochozoa</taxon>
        <taxon>Mollusca</taxon>
        <taxon>Gastropoda</taxon>
        <taxon>Patellogastropoda</taxon>
        <taxon>Patelloidea</taxon>
        <taxon>Patellidae</taxon>
        <taxon>Patella</taxon>
    </lineage>
</organism>
<dbReference type="Proteomes" id="UP001347796">
    <property type="component" value="Unassembled WGS sequence"/>
</dbReference>
<dbReference type="GO" id="GO:0034587">
    <property type="term" value="P:piRNA processing"/>
    <property type="evidence" value="ECO:0007669"/>
    <property type="project" value="TreeGrafter"/>
</dbReference>
<dbReference type="InterPro" id="IPR019734">
    <property type="entry name" value="TPR_rpt"/>
</dbReference>
<proteinExistence type="inferred from homology"/>
<comment type="caution">
    <text evidence="7">The sequence shown here is derived from an EMBL/GenBank/DDBJ whole genome shotgun (WGS) entry which is preliminary data.</text>
</comment>
<dbReference type="PROSITE" id="PS50005">
    <property type="entry name" value="TPR"/>
    <property type="match status" value="1"/>
</dbReference>